<dbReference type="Pfam" id="PF13393">
    <property type="entry name" value="tRNA-synt_His"/>
    <property type="match status" value="1"/>
</dbReference>
<dbReference type="EMBL" id="MEIU01000057">
    <property type="protein sequence ID" value="PIT59866.1"/>
    <property type="molecule type" value="Genomic_DNA"/>
</dbReference>
<name>A0A855FVB9_9NEIS</name>
<evidence type="ECO:0000256" key="7">
    <source>
        <dbReference type="ARBA" id="ARBA00023102"/>
    </source>
</evidence>
<dbReference type="UniPathway" id="UPA00031">
    <property type="reaction ID" value="UER00006"/>
</dbReference>
<dbReference type="RefSeq" id="WP_100123710.1">
    <property type="nucleotide sequence ID" value="NZ_MEIO01000025.1"/>
</dbReference>
<evidence type="ECO:0000256" key="6">
    <source>
        <dbReference type="ARBA" id="ARBA00022490"/>
    </source>
</evidence>
<feature type="binding site" evidence="10">
    <location>
        <begin position="80"/>
        <end position="82"/>
    </location>
    <ligand>
        <name>L-histidine</name>
        <dbReference type="ChEBI" id="CHEBI:57595"/>
    </ligand>
</feature>
<feature type="binding site" evidence="10">
    <location>
        <position position="124"/>
    </location>
    <ligand>
        <name>L-histidine</name>
        <dbReference type="ChEBI" id="CHEBI:57595"/>
    </ligand>
</feature>
<comment type="pathway">
    <text evidence="2 9">Amino-acid biosynthesis; L-histidine biosynthesis; L-histidine from 5-phospho-alpha-D-ribose 1-diphosphate: step 1/9.</text>
</comment>
<sequence>MQSWQLPEYIADILPSTARQLESAKEQLLALYRVYGYELVSPPLLEYSQSLLTHIDEGLSLKTIRVVDQLSGRQLGLRADITPQVARIDAHLLSANSGVNRLCYAGSVLHARPDGFLSTREPLQIGAELYGHACIEADIELIDLMLKSLAIVNVPEPTLSLGHIGIFHTLARAAKLETQQAASLLQLMQAKDVAAVQQYVQQWQLPEQWINAFVALPTLYGTQKVLQTAKASLPDLPEIHQALQQLQQICTTFTNYNIFIDLSELRVDNYHTGLLFAAYSENWPDALARGGRYDGLGKYFGRSRPASGFSFDLRDLIGHLPPVEKLRGIKVSVHDATAAKNEIEQLRSAGECVIIDYTPECNNVKGCDRQLIWQNQQWQLIPL</sequence>
<evidence type="ECO:0000313" key="12">
    <source>
        <dbReference type="EMBL" id="PIT59866.1"/>
    </source>
</evidence>
<reference evidence="12 13" key="1">
    <citation type="journal article" date="2017" name="MBio">
        <title>Type VI secretion-mediated competition in the bee gut microbiome.</title>
        <authorList>
            <person name="Steele M.I."/>
            <person name="Kwong W.K."/>
            <person name="Powell J.E."/>
            <person name="Whiteley M."/>
            <person name="Moran N.A."/>
        </authorList>
    </citation>
    <scope>NUCLEOTIDE SEQUENCE [LARGE SCALE GENOMIC DNA]</scope>
    <source>
        <strain evidence="12 13">HK3</strain>
    </source>
</reference>
<dbReference type="PIRSF" id="PIRSF001549">
    <property type="entry name" value="His-tRNA_synth"/>
    <property type="match status" value="1"/>
</dbReference>
<dbReference type="HAMAP" id="MF_00125">
    <property type="entry name" value="HisZ"/>
    <property type="match status" value="1"/>
</dbReference>
<feature type="domain" description="Class II Histidinyl-tRNA synthetase (HisRS)-like catalytic core" evidence="11">
    <location>
        <begin position="9"/>
        <end position="316"/>
    </location>
</feature>
<evidence type="ECO:0000256" key="4">
    <source>
        <dbReference type="ARBA" id="ARBA00011496"/>
    </source>
</evidence>
<feature type="binding site" evidence="10">
    <location>
        <position position="128"/>
    </location>
    <ligand>
        <name>L-histidine</name>
        <dbReference type="ChEBI" id="CHEBI:57595"/>
    </ligand>
</feature>
<evidence type="ECO:0000259" key="11">
    <source>
        <dbReference type="Pfam" id="PF13393"/>
    </source>
</evidence>
<dbReference type="NCBIfam" id="NF008935">
    <property type="entry name" value="PRK12292.1-1"/>
    <property type="match status" value="1"/>
</dbReference>
<evidence type="ECO:0000256" key="5">
    <source>
        <dbReference type="ARBA" id="ARBA00020397"/>
    </source>
</evidence>
<dbReference type="Proteomes" id="UP000230463">
    <property type="component" value="Unassembled WGS sequence"/>
</dbReference>
<dbReference type="Gene3D" id="3.30.930.10">
    <property type="entry name" value="Bira Bifunctional Protein, Domain 2"/>
    <property type="match status" value="1"/>
</dbReference>
<dbReference type="PANTHER" id="PTHR43707:SF1">
    <property type="entry name" value="HISTIDINE--TRNA LIGASE, MITOCHONDRIAL-RELATED"/>
    <property type="match status" value="1"/>
</dbReference>
<dbReference type="NCBIfam" id="NF009086">
    <property type="entry name" value="PRK12421.1"/>
    <property type="match status" value="1"/>
</dbReference>
<evidence type="ECO:0000256" key="8">
    <source>
        <dbReference type="ARBA" id="ARBA00025246"/>
    </source>
</evidence>
<comment type="subunit">
    <text evidence="4 9">Heteromultimer composed of HisG and HisZ subunits.</text>
</comment>
<dbReference type="GO" id="GO:0004821">
    <property type="term" value="F:histidine-tRNA ligase activity"/>
    <property type="evidence" value="ECO:0007669"/>
    <property type="project" value="TreeGrafter"/>
</dbReference>
<organism evidence="12 13">
    <name type="scientific">Snodgrassella alvi</name>
    <dbReference type="NCBI Taxonomy" id="1196083"/>
    <lineage>
        <taxon>Bacteria</taxon>
        <taxon>Pseudomonadati</taxon>
        <taxon>Pseudomonadota</taxon>
        <taxon>Betaproteobacteria</taxon>
        <taxon>Neisseriales</taxon>
        <taxon>Neisseriaceae</taxon>
        <taxon>Snodgrassella</taxon>
    </lineage>
</organism>
<comment type="similarity">
    <text evidence="3 9">Belongs to the class-II aminoacyl-tRNA synthetase family. HisZ subfamily.</text>
</comment>
<keyword evidence="9" id="KW-0028">Amino-acid biosynthesis</keyword>
<feature type="binding site" evidence="10">
    <location>
        <position position="266"/>
    </location>
    <ligand>
        <name>L-histidine</name>
        <dbReference type="ChEBI" id="CHEBI:57595"/>
    </ligand>
</feature>
<dbReference type="InterPro" id="IPR045864">
    <property type="entry name" value="aa-tRNA-synth_II/BPL/LPL"/>
</dbReference>
<dbReference type="GO" id="GO:0000105">
    <property type="term" value="P:L-histidine biosynthetic process"/>
    <property type="evidence" value="ECO:0007669"/>
    <property type="project" value="UniProtKB-UniRule"/>
</dbReference>
<evidence type="ECO:0000256" key="9">
    <source>
        <dbReference type="HAMAP-Rule" id="MF_00125"/>
    </source>
</evidence>
<dbReference type="CDD" id="cd00773">
    <property type="entry name" value="HisRS-like_core"/>
    <property type="match status" value="1"/>
</dbReference>
<keyword evidence="7 9" id="KW-0368">Histidine biosynthesis</keyword>
<evidence type="ECO:0000256" key="10">
    <source>
        <dbReference type="PIRSR" id="PIRSR001549-1"/>
    </source>
</evidence>
<dbReference type="InterPro" id="IPR004516">
    <property type="entry name" value="HisRS/HisZ"/>
</dbReference>
<dbReference type="GO" id="GO:0016757">
    <property type="term" value="F:glycosyltransferase activity"/>
    <property type="evidence" value="ECO:0007669"/>
    <property type="project" value="UniProtKB-KW"/>
</dbReference>
<keyword evidence="12" id="KW-0328">Glycosyltransferase</keyword>
<dbReference type="InterPro" id="IPR041715">
    <property type="entry name" value="HisRS-like_core"/>
</dbReference>
<dbReference type="GO" id="GO:0006427">
    <property type="term" value="P:histidyl-tRNA aminoacylation"/>
    <property type="evidence" value="ECO:0007669"/>
    <property type="project" value="TreeGrafter"/>
</dbReference>
<evidence type="ECO:0000313" key="13">
    <source>
        <dbReference type="Proteomes" id="UP000230463"/>
    </source>
</evidence>
<comment type="caution">
    <text evidence="12">The sequence shown here is derived from an EMBL/GenBank/DDBJ whole genome shotgun (WGS) entry which is preliminary data.</text>
</comment>
<dbReference type="SUPFAM" id="SSF55681">
    <property type="entry name" value="Class II aaRS and biotin synthetases"/>
    <property type="match status" value="1"/>
</dbReference>
<keyword evidence="12" id="KW-0808">Transferase</keyword>
<evidence type="ECO:0000256" key="2">
    <source>
        <dbReference type="ARBA" id="ARBA00004667"/>
    </source>
</evidence>
<evidence type="ECO:0000256" key="3">
    <source>
        <dbReference type="ARBA" id="ARBA00005539"/>
    </source>
</evidence>
<keyword evidence="6 9" id="KW-0963">Cytoplasm</keyword>
<dbReference type="PANTHER" id="PTHR43707">
    <property type="entry name" value="HISTIDYL-TRNA SYNTHETASE"/>
    <property type="match status" value="1"/>
</dbReference>
<dbReference type="AlphaFoldDB" id="A0A855FVB9"/>
<dbReference type="InterPro" id="IPR004517">
    <property type="entry name" value="HisZ"/>
</dbReference>
<gene>
    <name evidence="9" type="primary">hisZ</name>
    <name evidence="12" type="ORF">BHC57_06175</name>
</gene>
<proteinExistence type="inferred from homology"/>
<dbReference type="GO" id="GO:0005737">
    <property type="term" value="C:cytoplasm"/>
    <property type="evidence" value="ECO:0007669"/>
    <property type="project" value="UniProtKB-SubCell"/>
</dbReference>
<comment type="miscellaneous">
    <text evidence="9">This function is generally fulfilled by the C-terminal part of HisG, which is missing in some bacteria such as this one.</text>
</comment>
<comment type="subcellular location">
    <subcellularLocation>
        <location evidence="1 9">Cytoplasm</location>
    </subcellularLocation>
</comment>
<comment type="function">
    <text evidence="8 9">Required for the first step of histidine biosynthesis. May allow the feedback regulation of ATP phosphoribosyltransferase activity by histidine.</text>
</comment>
<accession>A0A855FVB9</accession>
<protein>
    <recommendedName>
        <fullName evidence="5 9">ATP phosphoribosyltransferase regulatory subunit</fullName>
    </recommendedName>
</protein>
<evidence type="ECO:0000256" key="1">
    <source>
        <dbReference type="ARBA" id="ARBA00004496"/>
    </source>
</evidence>